<dbReference type="PANTHER" id="PTHR11260:SF781">
    <property type="entry name" value="GLUTATHIONE S-TRANSFERASE U19"/>
    <property type="match status" value="1"/>
</dbReference>
<dbReference type="Gene3D" id="3.40.30.10">
    <property type="entry name" value="Glutaredoxin"/>
    <property type="match status" value="2"/>
</dbReference>
<sequence length="73" mass="8175">MASDNVKLLGAWQSPYAMRAQIALHMKSVEPVSESLVILQYIDEVWAPGPAILPADPYDRAIARFWAAYIDDK</sequence>
<comment type="caution">
    <text evidence="2">The sequence shown here is derived from an EMBL/GenBank/DDBJ whole genome shotgun (WGS) entry which is preliminary data.</text>
</comment>
<reference evidence="2" key="2">
    <citation type="journal article" date="2024" name="Plant">
        <title>Genomic evolution and insights into agronomic trait innovations of Sesamum species.</title>
        <authorList>
            <person name="Miao H."/>
            <person name="Wang L."/>
            <person name="Qu L."/>
            <person name="Liu H."/>
            <person name="Sun Y."/>
            <person name="Le M."/>
            <person name="Wang Q."/>
            <person name="Wei S."/>
            <person name="Zheng Y."/>
            <person name="Lin W."/>
            <person name="Duan Y."/>
            <person name="Cao H."/>
            <person name="Xiong S."/>
            <person name="Wang X."/>
            <person name="Wei L."/>
            <person name="Li C."/>
            <person name="Ma Q."/>
            <person name="Ju M."/>
            <person name="Zhao R."/>
            <person name="Li G."/>
            <person name="Mu C."/>
            <person name="Tian Q."/>
            <person name="Mei H."/>
            <person name="Zhang T."/>
            <person name="Gao T."/>
            <person name="Zhang H."/>
        </authorList>
    </citation>
    <scope>NUCLEOTIDE SEQUENCE</scope>
    <source>
        <strain evidence="2">G02</strain>
    </source>
</reference>
<protein>
    <recommendedName>
        <fullName evidence="1">Glutathione S-transferase</fullName>
        <ecNumber evidence="1">2.5.1.18</ecNumber>
    </recommendedName>
</protein>
<evidence type="ECO:0000256" key="1">
    <source>
        <dbReference type="RuleBase" id="RU369102"/>
    </source>
</evidence>
<organism evidence="2">
    <name type="scientific">Sesamum radiatum</name>
    <name type="common">Black benniseed</name>
    <dbReference type="NCBI Taxonomy" id="300843"/>
    <lineage>
        <taxon>Eukaryota</taxon>
        <taxon>Viridiplantae</taxon>
        <taxon>Streptophyta</taxon>
        <taxon>Embryophyta</taxon>
        <taxon>Tracheophyta</taxon>
        <taxon>Spermatophyta</taxon>
        <taxon>Magnoliopsida</taxon>
        <taxon>eudicotyledons</taxon>
        <taxon>Gunneridae</taxon>
        <taxon>Pentapetalae</taxon>
        <taxon>asterids</taxon>
        <taxon>lamiids</taxon>
        <taxon>Lamiales</taxon>
        <taxon>Pedaliaceae</taxon>
        <taxon>Sesamum</taxon>
    </lineage>
</organism>
<dbReference type="EMBL" id="JACGWJ010000021">
    <property type="protein sequence ID" value="KAL0336272.1"/>
    <property type="molecule type" value="Genomic_DNA"/>
</dbReference>
<dbReference type="InterPro" id="IPR036249">
    <property type="entry name" value="Thioredoxin-like_sf"/>
</dbReference>
<dbReference type="AlphaFoldDB" id="A0AAW2MX11"/>
<dbReference type="EC" id="2.5.1.18" evidence="1"/>
<keyword evidence="1" id="KW-0808">Transferase</keyword>
<comment type="similarity">
    <text evidence="1">Belongs to the GST superfamily.</text>
</comment>
<dbReference type="PANTHER" id="PTHR11260">
    <property type="entry name" value="GLUTATHIONE S-TRANSFERASE, GST, SUPERFAMILY, GST DOMAIN CONTAINING"/>
    <property type="match status" value="1"/>
</dbReference>
<gene>
    <name evidence="2" type="ORF">Sradi_4839100</name>
</gene>
<accession>A0AAW2MX11</accession>
<dbReference type="SUPFAM" id="SSF52833">
    <property type="entry name" value="Thioredoxin-like"/>
    <property type="match status" value="1"/>
</dbReference>
<proteinExistence type="inferred from homology"/>
<dbReference type="Gene3D" id="1.20.1050.10">
    <property type="match status" value="1"/>
</dbReference>
<comment type="catalytic activity">
    <reaction evidence="1">
        <text>RX + glutathione = an S-substituted glutathione + a halide anion + H(+)</text>
        <dbReference type="Rhea" id="RHEA:16437"/>
        <dbReference type="ChEBI" id="CHEBI:15378"/>
        <dbReference type="ChEBI" id="CHEBI:16042"/>
        <dbReference type="ChEBI" id="CHEBI:17792"/>
        <dbReference type="ChEBI" id="CHEBI:57925"/>
        <dbReference type="ChEBI" id="CHEBI:90779"/>
        <dbReference type="EC" id="2.5.1.18"/>
    </reaction>
</comment>
<dbReference type="InterPro" id="IPR045073">
    <property type="entry name" value="Omega/Tau-like"/>
</dbReference>
<keyword evidence="1" id="KW-0963">Cytoplasm</keyword>
<dbReference type="GO" id="GO:0005829">
    <property type="term" value="C:cytosol"/>
    <property type="evidence" value="ECO:0007669"/>
    <property type="project" value="UniProtKB-SubCell"/>
</dbReference>
<comment type="function">
    <text evidence="1">Is involved in the conjugation of reduced glutathione to a wide number of exogenous and endogenous hydrophobic electrophiles.</text>
</comment>
<dbReference type="GO" id="GO:0004364">
    <property type="term" value="F:glutathione transferase activity"/>
    <property type="evidence" value="ECO:0007669"/>
    <property type="project" value="UniProtKB-UniRule"/>
</dbReference>
<dbReference type="GO" id="GO:0006749">
    <property type="term" value="P:glutathione metabolic process"/>
    <property type="evidence" value="ECO:0007669"/>
    <property type="project" value="TreeGrafter"/>
</dbReference>
<evidence type="ECO:0000313" key="2">
    <source>
        <dbReference type="EMBL" id="KAL0336272.1"/>
    </source>
</evidence>
<reference evidence="2" key="1">
    <citation type="submission" date="2020-06" db="EMBL/GenBank/DDBJ databases">
        <authorList>
            <person name="Li T."/>
            <person name="Hu X."/>
            <person name="Zhang T."/>
            <person name="Song X."/>
            <person name="Zhang H."/>
            <person name="Dai N."/>
            <person name="Sheng W."/>
            <person name="Hou X."/>
            <person name="Wei L."/>
        </authorList>
    </citation>
    <scope>NUCLEOTIDE SEQUENCE</scope>
    <source>
        <strain evidence="2">G02</strain>
        <tissue evidence="2">Leaf</tissue>
    </source>
</reference>
<comment type="subcellular location">
    <subcellularLocation>
        <location evidence="1">Cytoplasm</location>
        <location evidence="1">Cytosol</location>
    </subcellularLocation>
</comment>
<name>A0AAW2MX11_SESRA</name>
<feature type="non-terminal residue" evidence="2">
    <location>
        <position position="73"/>
    </location>
</feature>